<dbReference type="PANTHER" id="PTHR37625:SF4">
    <property type="entry name" value="OUTER MEMBRANE LIPOPROTEIN"/>
    <property type="match status" value="1"/>
</dbReference>
<gene>
    <name evidence="1" type="ORF">Kalk_12135</name>
</gene>
<dbReference type="Gene3D" id="2.60.40.4150">
    <property type="entry name" value="Type VI secretion system, lipoprotein SciN"/>
    <property type="match status" value="1"/>
</dbReference>
<dbReference type="NCBIfam" id="TIGR03352">
    <property type="entry name" value="VI_chp_3"/>
    <property type="match status" value="1"/>
</dbReference>
<dbReference type="KEGG" id="kak:Kalk_12135"/>
<accession>A0A2K9LLM4</accession>
<organism evidence="1 2">
    <name type="scientific">Ketobacter alkanivorans</name>
    <dbReference type="NCBI Taxonomy" id="1917421"/>
    <lineage>
        <taxon>Bacteria</taxon>
        <taxon>Pseudomonadati</taxon>
        <taxon>Pseudomonadota</taxon>
        <taxon>Gammaproteobacteria</taxon>
        <taxon>Pseudomonadales</taxon>
        <taxon>Ketobacteraceae</taxon>
        <taxon>Ketobacter</taxon>
    </lineage>
</organism>
<protein>
    <submittedName>
        <fullName evidence="1">Type VI secretion system-associated lipoprotein</fullName>
    </submittedName>
</protein>
<dbReference type="Proteomes" id="UP000235116">
    <property type="component" value="Chromosome"/>
</dbReference>
<proteinExistence type="predicted"/>
<evidence type="ECO:0000313" key="2">
    <source>
        <dbReference type="Proteomes" id="UP000235116"/>
    </source>
</evidence>
<dbReference type="RefSeq" id="WP_101894506.1">
    <property type="nucleotide sequence ID" value="NZ_CP022684.1"/>
</dbReference>
<reference evidence="2" key="1">
    <citation type="submission" date="2017-08" db="EMBL/GenBank/DDBJ databases">
        <title>Direct submision.</title>
        <authorList>
            <person name="Kim S.-J."/>
            <person name="Rhee S.-K."/>
        </authorList>
    </citation>
    <scope>NUCLEOTIDE SEQUENCE [LARGE SCALE GENOMIC DNA]</scope>
    <source>
        <strain evidence="2">GI5</strain>
    </source>
</reference>
<dbReference type="InterPro" id="IPR038706">
    <property type="entry name" value="Type_VI_SciN-like_sf"/>
</dbReference>
<name>A0A2K9LLM4_9GAMM</name>
<keyword evidence="1" id="KW-0449">Lipoprotein</keyword>
<dbReference type="PROSITE" id="PS51257">
    <property type="entry name" value="PROKAR_LIPOPROTEIN"/>
    <property type="match status" value="1"/>
</dbReference>
<dbReference type="EMBL" id="CP022684">
    <property type="protein sequence ID" value="AUM13127.1"/>
    <property type="molecule type" value="Genomic_DNA"/>
</dbReference>
<evidence type="ECO:0000313" key="1">
    <source>
        <dbReference type="EMBL" id="AUM13127.1"/>
    </source>
</evidence>
<dbReference type="InterPro" id="IPR017734">
    <property type="entry name" value="T6SS_SciN"/>
</dbReference>
<dbReference type="Pfam" id="PF12790">
    <property type="entry name" value="T6SS-SciN"/>
    <property type="match status" value="1"/>
</dbReference>
<dbReference type="OrthoDB" id="5471061at2"/>
<keyword evidence="2" id="KW-1185">Reference proteome</keyword>
<dbReference type="PANTHER" id="PTHR37625">
    <property type="entry name" value="OUTER MEMBRANE LIPOPROTEIN-RELATED"/>
    <property type="match status" value="1"/>
</dbReference>
<sequence>MMMPLRHLLQITISALLIFSLTACGTTRKALNLETSAEFKFVASMDVNPTTATGKAAPIVVQVITLRDARQFKQEDFLNLFEDPQSRLGNDLIEITRLKEFAPGESRVETFNLTPDVKFIGILGEYIQYEDAEAKAIIPIEPHTTNKARISIEKLKVRIED</sequence>
<dbReference type="AlphaFoldDB" id="A0A2K9LLM4"/>